<keyword evidence="10" id="KW-0234">DNA repair</keyword>
<evidence type="ECO:0000256" key="11">
    <source>
        <dbReference type="ARBA" id="ARBA00023236"/>
    </source>
</evidence>
<dbReference type="SUPFAM" id="SSF52540">
    <property type="entry name" value="P-loop containing nucleoside triphosphate hydrolases"/>
    <property type="match status" value="1"/>
</dbReference>
<evidence type="ECO:0000256" key="13">
    <source>
        <dbReference type="ARBA" id="ARBA00039316"/>
    </source>
</evidence>
<dbReference type="FunFam" id="1.20.1580.10:FF:000001">
    <property type="entry name" value="UvrABC system protein A"/>
    <property type="match status" value="1"/>
</dbReference>
<evidence type="ECO:0000256" key="8">
    <source>
        <dbReference type="ARBA" id="ARBA00022881"/>
    </source>
</evidence>
<dbReference type="PANTHER" id="PTHR43152">
    <property type="entry name" value="UVRABC SYSTEM PROTEIN A"/>
    <property type="match status" value="1"/>
</dbReference>
<comment type="subcellular location">
    <subcellularLocation>
        <location evidence="1">Cytoplasm</location>
    </subcellularLocation>
</comment>
<comment type="similarity">
    <text evidence="12">Belongs to the ABC transporter superfamily. UvrA family.</text>
</comment>
<dbReference type="PANTHER" id="PTHR43152:SF3">
    <property type="entry name" value="UVRABC SYSTEM PROTEIN A"/>
    <property type="match status" value="1"/>
</dbReference>
<proteinExistence type="inferred from homology"/>
<dbReference type="GO" id="GO:0005737">
    <property type="term" value="C:cytoplasm"/>
    <property type="evidence" value="ECO:0007669"/>
    <property type="project" value="UniProtKB-SubCell"/>
</dbReference>
<evidence type="ECO:0000256" key="3">
    <source>
        <dbReference type="ARBA" id="ARBA00022737"/>
    </source>
</evidence>
<evidence type="ECO:0000256" key="4">
    <source>
        <dbReference type="ARBA" id="ARBA00022741"/>
    </source>
</evidence>
<dbReference type="EMBL" id="CADCWC010000306">
    <property type="protein sequence ID" value="CAA9543087.1"/>
    <property type="molecule type" value="Genomic_DNA"/>
</dbReference>
<gene>
    <name evidence="15" type="ORF">AVDCRST_MAG79-2038</name>
</gene>
<organism evidence="15">
    <name type="scientific">uncultured Thermoleophilia bacterium</name>
    <dbReference type="NCBI Taxonomy" id="1497501"/>
    <lineage>
        <taxon>Bacteria</taxon>
        <taxon>Bacillati</taxon>
        <taxon>Actinomycetota</taxon>
        <taxon>Thermoleophilia</taxon>
        <taxon>environmental samples</taxon>
    </lineage>
</organism>
<feature type="non-terminal residue" evidence="15">
    <location>
        <position position="132"/>
    </location>
</feature>
<dbReference type="FunFam" id="3.40.50.300:FF:000028">
    <property type="entry name" value="UvrABC system protein A"/>
    <property type="match status" value="1"/>
</dbReference>
<dbReference type="GO" id="GO:0006281">
    <property type="term" value="P:DNA repair"/>
    <property type="evidence" value="ECO:0007669"/>
    <property type="project" value="UniProtKB-KW"/>
</dbReference>
<keyword evidence="7" id="KW-0067">ATP-binding</keyword>
<evidence type="ECO:0000256" key="10">
    <source>
        <dbReference type="ARBA" id="ARBA00023204"/>
    </source>
</evidence>
<keyword evidence="8" id="KW-0267">Excision nuclease</keyword>
<evidence type="ECO:0000256" key="6">
    <source>
        <dbReference type="ARBA" id="ARBA00022769"/>
    </source>
</evidence>
<dbReference type="Gene3D" id="1.20.1580.10">
    <property type="entry name" value="ABC transporter ATPase like domain"/>
    <property type="match status" value="1"/>
</dbReference>
<evidence type="ECO:0000256" key="7">
    <source>
        <dbReference type="ARBA" id="ARBA00022840"/>
    </source>
</evidence>
<dbReference type="GO" id="GO:0003677">
    <property type="term" value="F:DNA binding"/>
    <property type="evidence" value="ECO:0007669"/>
    <property type="project" value="UniProtKB-KW"/>
</dbReference>
<dbReference type="Gene3D" id="3.40.50.300">
    <property type="entry name" value="P-loop containing nucleotide triphosphate hydrolases"/>
    <property type="match status" value="1"/>
</dbReference>
<evidence type="ECO:0000256" key="14">
    <source>
        <dbReference type="ARBA" id="ARBA00042156"/>
    </source>
</evidence>
<evidence type="ECO:0000256" key="1">
    <source>
        <dbReference type="ARBA" id="ARBA00004496"/>
    </source>
</evidence>
<evidence type="ECO:0000256" key="5">
    <source>
        <dbReference type="ARBA" id="ARBA00022763"/>
    </source>
</evidence>
<evidence type="ECO:0000256" key="12">
    <source>
        <dbReference type="ARBA" id="ARBA00038000"/>
    </source>
</evidence>
<keyword evidence="4" id="KW-0547">Nucleotide-binding</keyword>
<dbReference type="GO" id="GO:0004518">
    <property type="term" value="F:nuclease activity"/>
    <property type="evidence" value="ECO:0007669"/>
    <property type="project" value="UniProtKB-KW"/>
</dbReference>
<dbReference type="AlphaFoldDB" id="A0A6J4UAL0"/>
<dbReference type="InterPro" id="IPR027417">
    <property type="entry name" value="P-loop_NTPase"/>
</dbReference>
<keyword evidence="9" id="KW-0238">DNA-binding</keyword>
<evidence type="ECO:0000313" key="15">
    <source>
        <dbReference type="EMBL" id="CAA9543087.1"/>
    </source>
</evidence>
<protein>
    <recommendedName>
        <fullName evidence="13">UvrABC system protein A</fullName>
    </recommendedName>
    <alternativeName>
        <fullName evidence="14">Excinuclease ABC subunit A</fullName>
    </alternativeName>
</protein>
<keyword evidence="3" id="KW-0677">Repeat</keyword>
<name>A0A6J4UAL0_9ACTN</name>
<dbReference type="GO" id="GO:0009432">
    <property type="term" value="P:SOS response"/>
    <property type="evidence" value="ECO:0007669"/>
    <property type="project" value="UniProtKB-KW"/>
</dbReference>
<dbReference type="GO" id="GO:0005524">
    <property type="term" value="F:ATP binding"/>
    <property type="evidence" value="ECO:0007669"/>
    <property type="project" value="UniProtKB-KW"/>
</dbReference>
<sequence>MSSDWITIRGAREHNLKDVTVRLPRERLVCITGLSGSGKSSLAFDTLYAEGQRRYVESLSAYARQFLGQMDKPDVDGIDGLSPAISIDQKTTSRNPRSTVGTVTEIYDYLRLLYARVGRPHCPICGRAIAGQ</sequence>
<evidence type="ECO:0000256" key="9">
    <source>
        <dbReference type="ARBA" id="ARBA00023125"/>
    </source>
</evidence>
<accession>A0A6J4UAL0</accession>
<evidence type="ECO:0000256" key="2">
    <source>
        <dbReference type="ARBA" id="ARBA00022490"/>
    </source>
</evidence>
<keyword evidence="5" id="KW-0227">DNA damage</keyword>
<reference evidence="15" key="1">
    <citation type="submission" date="2020-02" db="EMBL/GenBank/DDBJ databases">
        <authorList>
            <person name="Meier V. D."/>
        </authorList>
    </citation>
    <scope>NUCLEOTIDE SEQUENCE</scope>
    <source>
        <strain evidence="15">AVDCRST_MAG79</strain>
    </source>
</reference>
<keyword evidence="11" id="KW-0742">SOS response</keyword>
<keyword evidence="2" id="KW-0963">Cytoplasm</keyword>
<keyword evidence="6" id="KW-0228">DNA excision</keyword>